<dbReference type="EMBL" id="MSFN02000001">
    <property type="protein sequence ID" value="PTU24596.1"/>
    <property type="molecule type" value="Genomic_DNA"/>
</dbReference>
<dbReference type="Proteomes" id="UP000244073">
    <property type="component" value="Unassembled WGS sequence"/>
</dbReference>
<dbReference type="AlphaFoldDB" id="A0A2T5M7V2"/>
<dbReference type="OrthoDB" id="66144at2759"/>
<dbReference type="SUPFAM" id="SSF53335">
    <property type="entry name" value="S-adenosyl-L-methionine-dependent methyltransferases"/>
    <property type="match status" value="1"/>
</dbReference>
<evidence type="ECO:0000313" key="3">
    <source>
        <dbReference type="EMBL" id="PTU24596.1"/>
    </source>
</evidence>
<accession>A0A2T5M7V2</accession>
<evidence type="ECO:0000313" key="4">
    <source>
        <dbReference type="Proteomes" id="UP000244073"/>
    </source>
</evidence>
<dbReference type="GO" id="GO:0016740">
    <property type="term" value="F:transferase activity"/>
    <property type="evidence" value="ECO:0007669"/>
    <property type="project" value="UniProtKB-KW"/>
</dbReference>
<dbReference type="InterPro" id="IPR029063">
    <property type="entry name" value="SAM-dependent_MTases_sf"/>
</dbReference>
<feature type="region of interest" description="Disordered" evidence="2">
    <location>
        <begin position="98"/>
        <end position="119"/>
    </location>
</feature>
<dbReference type="RefSeq" id="XP_040755988.1">
    <property type="nucleotide sequence ID" value="XM_040895755.1"/>
</dbReference>
<organism evidence="3 4">
    <name type="scientific">Aspergillus ochraceoroseus IBT 24754</name>
    <dbReference type="NCBI Taxonomy" id="1392256"/>
    <lineage>
        <taxon>Eukaryota</taxon>
        <taxon>Fungi</taxon>
        <taxon>Dikarya</taxon>
        <taxon>Ascomycota</taxon>
        <taxon>Pezizomycotina</taxon>
        <taxon>Eurotiomycetes</taxon>
        <taxon>Eurotiomycetidae</taxon>
        <taxon>Eurotiales</taxon>
        <taxon>Aspergillaceae</taxon>
        <taxon>Aspergillus</taxon>
        <taxon>Aspergillus subgen. Nidulantes</taxon>
    </lineage>
</organism>
<name>A0A2T5M7V2_9EURO</name>
<dbReference type="Gene3D" id="3.40.50.150">
    <property type="entry name" value="Vaccinia Virus protein VP39"/>
    <property type="match status" value="1"/>
</dbReference>
<comment type="caution">
    <text evidence="3">The sequence shown here is derived from an EMBL/GenBank/DDBJ whole genome shotgun (WGS) entry which is preliminary data.</text>
</comment>
<dbReference type="VEuPathDB" id="FungiDB:P175DRAFT_0489706"/>
<keyword evidence="1" id="KW-0808">Transferase</keyword>
<gene>
    <name evidence="3" type="ORF">P175DRAFT_0489706</name>
</gene>
<dbReference type="Pfam" id="PF13489">
    <property type="entry name" value="Methyltransf_23"/>
    <property type="match status" value="1"/>
</dbReference>
<dbReference type="GeneID" id="63812637"/>
<evidence type="ECO:0000256" key="2">
    <source>
        <dbReference type="SAM" id="MobiDB-lite"/>
    </source>
</evidence>
<dbReference type="PANTHER" id="PTHR43861:SF3">
    <property type="entry name" value="PUTATIVE (AFU_ORTHOLOGUE AFUA_2G14390)-RELATED"/>
    <property type="match status" value="1"/>
</dbReference>
<proteinExistence type="predicted"/>
<dbReference type="CDD" id="cd02440">
    <property type="entry name" value="AdoMet_MTases"/>
    <property type="match status" value="1"/>
</dbReference>
<dbReference type="PANTHER" id="PTHR43861">
    <property type="entry name" value="TRANS-ACONITATE 2-METHYLTRANSFERASE-RELATED"/>
    <property type="match status" value="1"/>
</dbReference>
<sequence>MTSVGNKRFNDEAANWDKNPAVQEATRRAFETIEPIIQRLSGSKRATSGIPTAEAAGGLNVLEVGCGTGLLTLRVAPLVHEIVAVDPAHGMIEMLKAKPRDSSSKNKNKNNNNNNNNVLPLCRLLEDPEDPLLPPDDTKNPTGPRRKFDLILSHLVMHHVPDLRAFLHTLFGCLAPGGRVALTDFEDFGPDAIKFHPPTKLEGVERHGLPRQWIAGLLNEVGFRDVQVRVGWTLDKSVDDWEGHRPGDILSFPFLICEGVRP</sequence>
<evidence type="ECO:0000256" key="1">
    <source>
        <dbReference type="ARBA" id="ARBA00022679"/>
    </source>
</evidence>
<evidence type="ECO:0008006" key="5">
    <source>
        <dbReference type="Google" id="ProtNLM"/>
    </source>
</evidence>
<protein>
    <recommendedName>
        <fullName evidence="5">Methyltransferase type 11 domain-containing protein</fullName>
    </recommendedName>
</protein>
<reference evidence="3 4" key="1">
    <citation type="journal article" date="2018" name="Proc. Natl. Acad. Sci. U.S.A.">
        <title>Linking secondary metabolites to gene clusters through genome sequencing of six diverse Aspergillus species.</title>
        <authorList>
            <person name="Kaerboelling I."/>
            <person name="Vesth T.C."/>
            <person name="Frisvad J.C."/>
            <person name="Nybo J.L."/>
            <person name="Theobald S."/>
            <person name="Kuo A."/>
            <person name="Bowyer P."/>
            <person name="Matsuda Y."/>
            <person name="Mondo S."/>
            <person name="Lyhne E.K."/>
            <person name="Kogle M.E."/>
            <person name="Clum A."/>
            <person name="Lipzen A."/>
            <person name="Salamov A."/>
            <person name="Ngan C.Y."/>
            <person name="Daum C."/>
            <person name="Chiniquy J."/>
            <person name="Barry K."/>
            <person name="LaButti K."/>
            <person name="Haridas S."/>
            <person name="Simmons B.A."/>
            <person name="Magnuson J.K."/>
            <person name="Mortensen U.H."/>
            <person name="Larsen T.O."/>
            <person name="Grigoriev I.V."/>
            <person name="Baker S.E."/>
            <person name="Andersen M.R."/>
        </authorList>
    </citation>
    <scope>NUCLEOTIDE SEQUENCE [LARGE SCALE GENOMIC DNA]</scope>
    <source>
        <strain evidence="3 4">IBT 24754</strain>
    </source>
</reference>